<dbReference type="EC" id="2.3.-.-" evidence="2"/>
<dbReference type="CDD" id="cd04301">
    <property type="entry name" value="NAT_SF"/>
    <property type="match status" value="1"/>
</dbReference>
<comment type="caution">
    <text evidence="2">The sequence shown here is derived from an EMBL/GenBank/DDBJ whole genome shotgun (WGS) entry which is preliminary data.</text>
</comment>
<reference evidence="3" key="1">
    <citation type="journal article" date="2019" name="Int. J. Syst. Evol. Microbiol.">
        <title>The Global Catalogue of Microorganisms (GCM) 10K type strain sequencing project: providing services to taxonomists for standard genome sequencing and annotation.</title>
        <authorList>
            <consortium name="The Broad Institute Genomics Platform"/>
            <consortium name="The Broad Institute Genome Sequencing Center for Infectious Disease"/>
            <person name="Wu L."/>
            <person name="Ma J."/>
        </authorList>
    </citation>
    <scope>NUCLEOTIDE SEQUENCE [LARGE SCALE GENOMIC DNA]</scope>
    <source>
        <strain evidence="3">CCUG 54822</strain>
    </source>
</reference>
<protein>
    <submittedName>
        <fullName evidence="2">GNAT family N-acetyltransferase</fullName>
        <ecNumber evidence="2">2.3.-.-</ecNumber>
    </submittedName>
</protein>
<dbReference type="Pfam" id="PF00583">
    <property type="entry name" value="Acetyltransf_1"/>
    <property type="match status" value="1"/>
</dbReference>
<dbReference type="Gene3D" id="3.40.630.30">
    <property type="match status" value="1"/>
</dbReference>
<proteinExistence type="predicted"/>
<name>A0ABW3ZT47_9BACI</name>
<keyword evidence="2" id="KW-0012">Acyltransferase</keyword>
<dbReference type="GO" id="GO:0016746">
    <property type="term" value="F:acyltransferase activity"/>
    <property type="evidence" value="ECO:0007669"/>
    <property type="project" value="UniProtKB-KW"/>
</dbReference>
<organism evidence="2 3">
    <name type="scientific">Lentibacillus salinarum</name>
    <dbReference type="NCBI Taxonomy" id="446820"/>
    <lineage>
        <taxon>Bacteria</taxon>
        <taxon>Bacillati</taxon>
        <taxon>Bacillota</taxon>
        <taxon>Bacilli</taxon>
        <taxon>Bacillales</taxon>
        <taxon>Bacillaceae</taxon>
        <taxon>Lentibacillus</taxon>
    </lineage>
</organism>
<evidence type="ECO:0000259" key="1">
    <source>
        <dbReference type="PROSITE" id="PS51186"/>
    </source>
</evidence>
<gene>
    <name evidence="2" type="ORF">ACFQ4A_05915</name>
</gene>
<dbReference type="InterPro" id="IPR000182">
    <property type="entry name" value="GNAT_dom"/>
</dbReference>
<sequence>MVSLFKKNTFANYIIRRATASDVDTVIRILRDAAGWLRDRGIYQWDFYLTDEAASEVRQAIKAGTTYLVTDNHQPVATFNLSHQQSELDASVWGNRDDNALYLHRLAVDKNYRHQQIGKKLLEWIQENSQTDSHVLRLDCVADNPELNQFYVKAGFTFSGYAEAMKIQFSRYEKPLNA</sequence>
<accession>A0ABW3ZT47</accession>
<dbReference type="InterPro" id="IPR016181">
    <property type="entry name" value="Acyl_CoA_acyltransferase"/>
</dbReference>
<keyword evidence="2" id="KW-0808">Transferase</keyword>
<dbReference type="EMBL" id="JBHTNH010000007">
    <property type="protein sequence ID" value="MFD1361205.1"/>
    <property type="molecule type" value="Genomic_DNA"/>
</dbReference>
<dbReference type="RefSeq" id="WP_382398550.1">
    <property type="nucleotide sequence ID" value="NZ_JBHTNH010000007.1"/>
</dbReference>
<feature type="domain" description="N-acetyltransferase" evidence="1">
    <location>
        <begin position="13"/>
        <end position="177"/>
    </location>
</feature>
<keyword evidence="3" id="KW-1185">Reference proteome</keyword>
<dbReference type="SUPFAM" id="SSF55729">
    <property type="entry name" value="Acyl-CoA N-acyltransferases (Nat)"/>
    <property type="match status" value="1"/>
</dbReference>
<evidence type="ECO:0000313" key="3">
    <source>
        <dbReference type="Proteomes" id="UP001597178"/>
    </source>
</evidence>
<dbReference type="PROSITE" id="PS51186">
    <property type="entry name" value="GNAT"/>
    <property type="match status" value="1"/>
</dbReference>
<evidence type="ECO:0000313" key="2">
    <source>
        <dbReference type="EMBL" id="MFD1361205.1"/>
    </source>
</evidence>
<dbReference type="Proteomes" id="UP001597178">
    <property type="component" value="Unassembled WGS sequence"/>
</dbReference>